<sequence length="480" mass="53945">MPDTPPALLWFRDDLRLGDHPALTRASATGLPLLCVYVIDESGATRAPGAALKWWLHGALAALRKALEERGGTLLVLNGDPETLIPALAERSGAEQLFCHYRYQEEARQQDDRIAEALSERKCTMIRSHGTLLRPPESVATKSGTPYRVFGAWWKAFRACGEPAKPCGIPDRLSFARVPSLEGGFRPAREEDLLLPRHPDWSGGLQAQWEPGEEAALEALSDFVTHGLTTYESGRNELAADGSARLSPYLNLGVLSPRQVWHRCLGKGRPEDRECFLSELGWRDFSWYVLFHQPQLPYRNLKPEFDRLIWRTDPAALNAWQKGRTGIPVVDAGMRQLWETGWMHNRARMIVASFLVKHLLIDWREGEAWFRDTLVDADVASNAVNWQWVAGTGIEASPFFRIFNPVRQAATFDPHGDYIRRWVPELSDLPDEAIAAPWDAPEATLRKAGVTLGETYPAPIVDLGIGRDRAMKAYRATRRS</sequence>
<evidence type="ECO:0000256" key="1">
    <source>
        <dbReference type="ARBA" id="ARBA00001932"/>
    </source>
</evidence>
<dbReference type="GO" id="GO:0071949">
    <property type="term" value="F:FAD binding"/>
    <property type="evidence" value="ECO:0007669"/>
    <property type="project" value="TreeGrafter"/>
</dbReference>
<dbReference type="InterPro" id="IPR005101">
    <property type="entry name" value="Cryptochr/Photolyase_FAD-bd"/>
</dbReference>
<dbReference type="PROSITE" id="PS00394">
    <property type="entry name" value="DNA_PHOTOLYASES_1_1"/>
    <property type="match status" value="1"/>
</dbReference>
<feature type="binding site" evidence="8">
    <location>
        <position position="276"/>
    </location>
    <ligand>
        <name>FAD</name>
        <dbReference type="ChEBI" id="CHEBI:57692"/>
    </ligand>
</feature>
<dbReference type="SUPFAM" id="SSF48173">
    <property type="entry name" value="Cryptochrome/photolyase FAD-binding domain"/>
    <property type="match status" value="1"/>
</dbReference>
<dbReference type="AlphaFoldDB" id="A0A511BPY1"/>
<proteinExistence type="inferred from homology"/>
<gene>
    <name evidence="12" type="ORF">SSA02_15430</name>
</gene>
<evidence type="ECO:0000256" key="10">
    <source>
        <dbReference type="RuleBase" id="RU004182"/>
    </source>
</evidence>
<comment type="similarity">
    <text evidence="10">Belongs to the DNA photolyase family.</text>
</comment>
<dbReference type="InterPro" id="IPR006050">
    <property type="entry name" value="DNA_photolyase_N"/>
</dbReference>
<evidence type="ECO:0000256" key="2">
    <source>
        <dbReference type="ARBA" id="ARBA00013149"/>
    </source>
</evidence>
<dbReference type="EC" id="4.1.99.3" evidence="2"/>
<dbReference type="Gene3D" id="1.10.579.10">
    <property type="entry name" value="DNA Cyclobutane Dipyrimidine Photolyase, subunit A, domain 3"/>
    <property type="match status" value="1"/>
</dbReference>
<dbReference type="Proteomes" id="UP000321405">
    <property type="component" value="Unassembled WGS sequence"/>
</dbReference>
<evidence type="ECO:0000256" key="6">
    <source>
        <dbReference type="ARBA" id="ARBA00022991"/>
    </source>
</evidence>
<dbReference type="GO" id="GO:0003904">
    <property type="term" value="F:deoxyribodipyrimidine photo-lyase activity"/>
    <property type="evidence" value="ECO:0007669"/>
    <property type="project" value="UniProtKB-EC"/>
</dbReference>
<dbReference type="EMBL" id="BJVC01000003">
    <property type="protein sequence ID" value="GEL02380.1"/>
    <property type="molecule type" value="Genomic_DNA"/>
</dbReference>
<feature type="binding site" evidence="8">
    <location>
        <begin position="376"/>
        <end position="378"/>
    </location>
    <ligand>
        <name>FAD</name>
        <dbReference type="ChEBI" id="CHEBI:57692"/>
    </ligand>
</feature>
<dbReference type="RefSeq" id="WP_147093474.1">
    <property type="nucleotide sequence ID" value="NZ_BJVC01000003.1"/>
</dbReference>
<evidence type="ECO:0000259" key="11">
    <source>
        <dbReference type="PROSITE" id="PS51645"/>
    </source>
</evidence>
<feature type="site" description="Electron transfer via tryptophanyl radical" evidence="9">
    <location>
        <position position="310"/>
    </location>
</feature>
<comment type="cofactor">
    <cofactor evidence="1">
        <name>(6R)-5,10-methylene-5,6,7,8-tetrahydrofolate</name>
        <dbReference type="ChEBI" id="CHEBI:15636"/>
    </cofactor>
</comment>
<evidence type="ECO:0000256" key="7">
    <source>
        <dbReference type="ARBA" id="ARBA00033999"/>
    </source>
</evidence>
<keyword evidence="4 8" id="KW-0285">Flavoprotein</keyword>
<comment type="cofactor">
    <cofactor evidence="8">
        <name>FAD</name>
        <dbReference type="ChEBI" id="CHEBI:57692"/>
    </cofactor>
    <text evidence="8">Binds 1 FAD per subunit.</text>
</comment>
<protein>
    <recommendedName>
        <fullName evidence="3">Deoxyribodipyrimidine photo-lyase</fullName>
        <ecNumber evidence="2">4.1.99.3</ecNumber>
    </recommendedName>
</protein>
<dbReference type="Gene3D" id="3.40.50.620">
    <property type="entry name" value="HUPs"/>
    <property type="match status" value="1"/>
</dbReference>
<comment type="caution">
    <text evidence="12">The sequence shown here is derived from an EMBL/GenBank/DDBJ whole genome shotgun (WGS) entry which is preliminary data.</text>
</comment>
<dbReference type="Pfam" id="PF00875">
    <property type="entry name" value="DNA_photolyase"/>
    <property type="match status" value="1"/>
</dbReference>
<keyword evidence="13" id="KW-1185">Reference proteome</keyword>
<dbReference type="InterPro" id="IPR036134">
    <property type="entry name" value="Crypto/Photolyase_FAD-like_sf"/>
</dbReference>
<dbReference type="FunFam" id="1.10.579.10:FF:000003">
    <property type="entry name" value="Deoxyribodipyrimidine photo-lyase"/>
    <property type="match status" value="1"/>
</dbReference>
<dbReference type="GO" id="GO:0009416">
    <property type="term" value="P:response to light stimulus"/>
    <property type="evidence" value="ECO:0007669"/>
    <property type="project" value="TreeGrafter"/>
</dbReference>
<evidence type="ECO:0000256" key="4">
    <source>
        <dbReference type="ARBA" id="ARBA00022630"/>
    </source>
</evidence>
<feature type="site" description="Electron transfer via tryptophanyl radical" evidence="9">
    <location>
        <position position="363"/>
    </location>
</feature>
<feature type="binding site" evidence="8">
    <location>
        <position position="231"/>
    </location>
    <ligand>
        <name>FAD</name>
        <dbReference type="ChEBI" id="CHEBI:57692"/>
    </ligand>
</feature>
<dbReference type="PROSITE" id="PS00691">
    <property type="entry name" value="DNA_PHOTOLYASES_1_2"/>
    <property type="match status" value="1"/>
</dbReference>
<feature type="site" description="Electron transfer via tryptophanyl radical" evidence="9">
    <location>
        <position position="386"/>
    </location>
</feature>
<dbReference type="SUPFAM" id="SSF52425">
    <property type="entry name" value="Cryptochrome/photolyase, N-terminal domain"/>
    <property type="match status" value="1"/>
</dbReference>
<evidence type="ECO:0000256" key="9">
    <source>
        <dbReference type="PIRSR" id="PIRSR602081-2"/>
    </source>
</evidence>
<dbReference type="PANTHER" id="PTHR11455">
    <property type="entry name" value="CRYPTOCHROME"/>
    <property type="match status" value="1"/>
</dbReference>
<comment type="catalytic activity">
    <reaction evidence="7">
        <text>cyclobutadipyrimidine (in DNA) = 2 pyrimidine residues (in DNA).</text>
        <dbReference type="EC" id="4.1.99.3"/>
    </reaction>
</comment>
<dbReference type="GO" id="GO:0000719">
    <property type="term" value="P:photoreactive repair"/>
    <property type="evidence" value="ECO:0007669"/>
    <property type="project" value="UniProtKB-ARBA"/>
</dbReference>
<dbReference type="PANTHER" id="PTHR11455:SF9">
    <property type="entry name" value="CRYPTOCHROME CIRCADIAN CLOCK 5 ISOFORM X1"/>
    <property type="match status" value="1"/>
</dbReference>
<organism evidence="12 13">
    <name type="scientific">Swaminathania salitolerans</name>
    <dbReference type="NCBI Taxonomy" id="182838"/>
    <lineage>
        <taxon>Bacteria</taxon>
        <taxon>Pseudomonadati</taxon>
        <taxon>Pseudomonadota</taxon>
        <taxon>Alphaproteobacteria</taxon>
        <taxon>Acetobacterales</taxon>
        <taxon>Acetobacteraceae</taxon>
        <taxon>Swaminathania</taxon>
    </lineage>
</organism>
<dbReference type="OrthoDB" id="9772484at2"/>
<feature type="domain" description="Photolyase/cryptochrome alpha/beta" evidence="11">
    <location>
        <begin position="5"/>
        <end position="133"/>
    </location>
</feature>
<dbReference type="PRINTS" id="PR00147">
    <property type="entry name" value="DNAPHOTLYASE"/>
</dbReference>
<accession>A0A511BPY1</accession>
<reference evidence="12 13" key="1">
    <citation type="submission" date="2019-07" db="EMBL/GenBank/DDBJ databases">
        <title>Whole genome shotgun sequence of Swaminathania salitolerans NBRC 104436.</title>
        <authorList>
            <person name="Hosoyama A."/>
            <person name="Uohara A."/>
            <person name="Ohji S."/>
            <person name="Ichikawa N."/>
        </authorList>
    </citation>
    <scope>NUCLEOTIDE SEQUENCE [LARGE SCALE GENOMIC DNA]</scope>
    <source>
        <strain evidence="12 13">NBRC 104436</strain>
    </source>
</reference>
<evidence type="ECO:0000313" key="12">
    <source>
        <dbReference type="EMBL" id="GEL02380.1"/>
    </source>
</evidence>
<dbReference type="GO" id="GO:0003677">
    <property type="term" value="F:DNA binding"/>
    <property type="evidence" value="ECO:0007669"/>
    <property type="project" value="TreeGrafter"/>
</dbReference>
<evidence type="ECO:0000256" key="8">
    <source>
        <dbReference type="PIRSR" id="PIRSR602081-1"/>
    </source>
</evidence>
<name>A0A511BPY1_9PROT</name>
<evidence type="ECO:0000256" key="5">
    <source>
        <dbReference type="ARBA" id="ARBA00022827"/>
    </source>
</evidence>
<keyword evidence="5 8" id="KW-0274">FAD</keyword>
<dbReference type="InterPro" id="IPR014729">
    <property type="entry name" value="Rossmann-like_a/b/a_fold"/>
</dbReference>
<dbReference type="InterPro" id="IPR002081">
    <property type="entry name" value="Cryptochrome/DNA_photolyase_1"/>
</dbReference>
<dbReference type="InterPro" id="IPR036155">
    <property type="entry name" value="Crypto/Photolyase_N_sf"/>
</dbReference>
<evidence type="ECO:0000256" key="3">
    <source>
        <dbReference type="ARBA" id="ARBA00014046"/>
    </source>
</evidence>
<keyword evidence="12" id="KW-0456">Lyase</keyword>
<feature type="binding site" evidence="8">
    <location>
        <begin position="243"/>
        <end position="247"/>
    </location>
    <ligand>
        <name>FAD</name>
        <dbReference type="ChEBI" id="CHEBI:57692"/>
    </ligand>
</feature>
<dbReference type="Pfam" id="PF03441">
    <property type="entry name" value="FAD_binding_7"/>
    <property type="match status" value="1"/>
</dbReference>
<dbReference type="InterPro" id="IPR018394">
    <property type="entry name" value="DNA_photolyase_1_CS_C"/>
</dbReference>
<dbReference type="Gene3D" id="1.25.40.80">
    <property type="match status" value="1"/>
</dbReference>
<keyword evidence="6 10" id="KW-0157">Chromophore</keyword>
<evidence type="ECO:0000313" key="13">
    <source>
        <dbReference type="Proteomes" id="UP000321405"/>
    </source>
</evidence>
<dbReference type="PROSITE" id="PS51645">
    <property type="entry name" value="PHR_CRY_ALPHA_BETA"/>
    <property type="match status" value="1"/>
</dbReference>